<dbReference type="SMART" id="SM00220">
    <property type="entry name" value="S_TKc"/>
    <property type="match status" value="1"/>
</dbReference>
<organism evidence="21 22">
    <name type="scientific">Quillaja saponaria</name>
    <name type="common">Soap bark tree</name>
    <dbReference type="NCBI Taxonomy" id="32244"/>
    <lineage>
        <taxon>Eukaryota</taxon>
        <taxon>Viridiplantae</taxon>
        <taxon>Streptophyta</taxon>
        <taxon>Embryophyta</taxon>
        <taxon>Tracheophyta</taxon>
        <taxon>Spermatophyta</taxon>
        <taxon>Magnoliopsida</taxon>
        <taxon>eudicotyledons</taxon>
        <taxon>Gunneridae</taxon>
        <taxon>Pentapetalae</taxon>
        <taxon>rosids</taxon>
        <taxon>fabids</taxon>
        <taxon>Fabales</taxon>
        <taxon>Quillajaceae</taxon>
        <taxon>Quillaja</taxon>
    </lineage>
</organism>
<evidence type="ECO:0000256" key="17">
    <source>
        <dbReference type="ARBA" id="ARBA00023180"/>
    </source>
</evidence>
<dbReference type="EMBL" id="JARAOO010000005">
    <property type="protein sequence ID" value="KAJ7968763.1"/>
    <property type="molecule type" value="Genomic_DNA"/>
</dbReference>
<keyword evidence="17" id="KW-0325">Glycoprotein</keyword>
<evidence type="ECO:0000256" key="10">
    <source>
        <dbReference type="ARBA" id="ARBA00022741"/>
    </source>
</evidence>
<comment type="subcellular location">
    <subcellularLocation>
        <location evidence="1">Membrane</location>
        <topology evidence="1">Single-pass type I membrane protein</topology>
    </subcellularLocation>
</comment>
<keyword evidence="22" id="KW-1185">Reference proteome</keyword>
<comment type="catalytic activity">
    <reaction evidence="19">
        <text>L-seryl-[protein] + ATP = O-phospho-L-seryl-[protein] + ADP + H(+)</text>
        <dbReference type="Rhea" id="RHEA:17989"/>
        <dbReference type="Rhea" id="RHEA-COMP:9863"/>
        <dbReference type="Rhea" id="RHEA-COMP:11604"/>
        <dbReference type="ChEBI" id="CHEBI:15378"/>
        <dbReference type="ChEBI" id="CHEBI:29999"/>
        <dbReference type="ChEBI" id="CHEBI:30616"/>
        <dbReference type="ChEBI" id="CHEBI:83421"/>
        <dbReference type="ChEBI" id="CHEBI:456216"/>
        <dbReference type="EC" id="2.7.11.1"/>
    </reaction>
</comment>
<keyword evidence="15" id="KW-1015">Disulfide bond</keyword>
<dbReference type="InterPro" id="IPR000719">
    <property type="entry name" value="Prot_kinase_dom"/>
</dbReference>
<dbReference type="Gene3D" id="1.10.510.10">
    <property type="entry name" value="Transferase(Phosphotransferase) domain 1"/>
    <property type="match status" value="1"/>
</dbReference>
<dbReference type="AlphaFoldDB" id="A0AAD7M2T8"/>
<dbReference type="InterPro" id="IPR051343">
    <property type="entry name" value="G-type_lectin_kinases/EP1-like"/>
</dbReference>
<keyword evidence="8" id="KW-0732">Signal</keyword>
<dbReference type="EC" id="2.7.11.1" evidence="2"/>
<dbReference type="PANTHER" id="PTHR47976:SF30">
    <property type="entry name" value="RECEPTOR-LIKE SERINE_THREONINE-PROTEIN KINASE"/>
    <property type="match status" value="1"/>
</dbReference>
<evidence type="ECO:0000256" key="7">
    <source>
        <dbReference type="ARBA" id="ARBA00022692"/>
    </source>
</evidence>
<dbReference type="KEGG" id="qsa:O6P43_012818"/>
<dbReference type="InterPro" id="IPR011009">
    <property type="entry name" value="Kinase-like_dom_sf"/>
</dbReference>
<keyword evidence="3" id="KW-0723">Serine/threonine-protein kinase</keyword>
<keyword evidence="16 21" id="KW-0675">Receptor</keyword>
<dbReference type="GO" id="GO:0016020">
    <property type="term" value="C:membrane"/>
    <property type="evidence" value="ECO:0007669"/>
    <property type="project" value="UniProtKB-SubCell"/>
</dbReference>
<dbReference type="InterPro" id="IPR008271">
    <property type="entry name" value="Ser/Thr_kinase_AS"/>
</dbReference>
<evidence type="ECO:0000256" key="8">
    <source>
        <dbReference type="ARBA" id="ARBA00022729"/>
    </source>
</evidence>
<evidence type="ECO:0000256" key="11">
    <source>
        <dbReference type="ARBA" id="ARBA00022777"/>
    </source>
</evidence>
<keyword evidence="5" id="KW-0597">Phosphoprotein</keyword>
<dbReference type="SUPFAM" id="SSF56112">
    <property type="entry name" value="Protein kinase-like (PK-like)"/>
    <property type="match status" value="1"/>
</dbReference>
<evidence type="ECO:0000256" key="14">
    <source>
        <dbReference type="ARBA" id="ARBA00023136"/>
    </source>
</evidence>
<keyword evidence="14" id="KW-0472">Membrane</keyword>
<dbReference type="GO" id="GO:0030246">
    <property type="term" value="F:carbohydrate binding"/>
    <property type="evidence" value="ECO:0007669"/>
    <property type="project" value="UniProtKB-KW"/>
</dbReference>
<evidence type="ECO:0000256" key="13">
    <source>
        <dbReference type="ARBA" id="ARBA00022989"/>
    </source>
</evidence>
<evidence type="ECO:0000256" key="18">
    <source>
        <dbReference type="ARBA" id="ARBA00047899"/>
    </source>
</evidence>
<sequence>MSNGSLDKWIFSEDNDSSLDWRTRKKIVKDIAKGLAYLHEECRYKIAHLDVKPHNILLDENFNAKLSDFGMSKLIRREKSQVTTGVRGTLGYLAPEWLHSRITVKADIYSFGIVLLELVSGRKILDYNQPESEVHLLSLLQNKFLDQNQLMDIVDSQCEDMLQHKEEATDMIRLGICCLNSDYTKRPPMSIVVKILEGEMVLEPKSIYNFLSIRVPATSSSFP</sequence>
<dbReference type="PANTHER" id="PTHR47976">
    <property type="entry name" value="G-TYPE LECTIN S-RECEPTOR-LIKE SERINE/THREONINE-PROTEIN KINASE SD2-5"/>
    <property type="match status" value="1"/>
</dbReference>
<protein>
    <recommendedName>
        <fullName evidence="2">non-specific serine/threonine protein kinase</fullName>
        <ecNumber evidence="2">2.7.11.1</ecNumber>
    </recommendedName>
</protein>
<keyword evidence="6" id="KW-0808">Transferase</keyword>
<keyword evidence="9" id="KW-0430">Lectin</keyword>
<evidence type="ECO:0000313" key="21">
    <source>
        <dbReference type="EMBL" id="KAJ7968763.1"/>
    </source>
</evidence>
<accession>A0AAD7M2T8</accession>
<evidence type="ECO:0000256" key="12">
    <source>
        <dbReference type="ARBA" id="ARBA00022840"/>
    </source>
</evidence>
<comment type="caution">
    <text evidence="21">The sequence shown here is derived from an EMBL/GenBank/DDBJ whole genome shotgun (WGS) entry which is preliminary data.</text>
</comment>
<evidence type="ECO:0000256" key="4">
    <source>
        <dbReference type="ARBA" id="ARBA00022536"/>
    </source>
</evidence>
<evidence type="ECO:0000256" key="5">
    <source>
        <dbReference type="ARBA" id="ARBA00022553"/>
    </source>
</evidence>
<evidence type="ECO:0000256" key="6">
    <source>
        <dbReference type="ARBA" id="ARBA00022679"/>
    </source>
</evidence>
<gene>
    <name evidence="21" type="ORF">O6P43_012818</name>
</gene>
<dbReference type="PROSITE" id="PS00108">
    <property type="entry name" value="PROTEIN_KINASE_ST"/>
    <property type="match status" value="1"/>
</dbReference>
<keyword evidence="13" id="KW-1133">Transmembrane helix</keyword>
<evidence type="ECO:0000259" key="20">
    <source>
        <dbReference type="PROSITE" id="PS50011"/>
    </source>
</evidence>
<comment type="catalytic activity">
    <reaction evidence="18">
        <text>L-threonyl-[protein] + ATP = O-phospho-L-threonyl-[protein] + ADP + H(+)</text>
        <dbReference type="Rhea" id="RHEA:46608"/>
        <dbReference type="Rhea" id="RHEA-COMP:11060"/>
        <dbReference type="Rhea" id="RHEA-COMP:11605"/>
        <dbReference type="ChEBI" id="CHEBI:15378"/>
        <dbReference type="ChEBI" id="CHEBI:30013"/>
        <dbReference type="ChEBI" id="CHEBI:30616"/>
        <dbReference type="ChEBI" id="CHEBI:61977"/>
        <dbReference type="ChEBI" id="CHEBI:456216"/>
        <dbReference type="EC" id="2.7.11.1"/>
    </reaction>
</comment>
<evidence type="ECO:0000256" key="1">
    <source>
        <dbReference type="ARBA" id="ARBA00004479"/>
    </source>
</evidence>
<dbReference type="GO" id="GO:0004674">
    <property type="term" value="F:protein serine/threonine kinase activity"/>
    <property type="evidence" value="ECO:0007669"/>
    <property type="project" value="UniProtKB-KW"/>
</dbReference>
<evidence type="ECO:0000256" key="9">
    <source>
        <dbReference type="ARBA" id="ARBA00022734"/>
    </source>
</evidence>
<dbReference type="GO" id="GO:0005524">
    <property type="term" value="F:ATP binding"/>
    <property type="evidence" value="ECO:0007669"/>
    <property type="project" value="UniProtKB-KW"/>
</dbReference>
<proteinExistence type="predicted"/>
<keyword evidence="7" id="KW-0812">Transmembrane</keyword>
<dbReference type="Pfam" id="PF00069">
    <property type="entry name" value="Pkinase"/>
    <property type="match status" value="1"/>
</dbReference>
<evidence type="ECO:0000256" key="3">
    <source>
        <dbReference type="ARBA" id="ARBA00022527"/>
    </source>
</evidence>
<evidence type="ECO:0000256" key="19">
    <source>
        <dbReference type="ARBA" id="ARBA00048679"/>
    </source>
</evidence>
<name>A0AAD7M2T8_QUISA</name>
<reference evidence="21" key="1">
    <citation type="journal article" date="2023" name="Science">
        <title>Elucidation of the pathway for biosynthesis of saponin adjuvants from the soapbark tree.</title>
        <authorList>
            <person name="Reed J."/>
            <person name="Orme A."/>
            <person name="El-Demerdash A."/>
            <person name="Owen C."/>
            <person name="Martin L.B.B."/>
            <person name="Misra R.C."/>
            <person name="Kikuchi S."/>
            <person name="Rejzek M."/>
            <person name="Martin A.C."/>
            <person name="Harkess A."/>
            <person name="Leebens-Mack J."/>
            <person name="Louveau T."/>
            <person name="Stephenson M.J."/>
            <person name="Osbourn A."/>
        </authorList>
    </citation>
    <scope>NUCLEOTIDE SEQUENCE</scope>
    <source>
        <strain evidence="21">S10</strain>
    </source>
</reference>
<evidence type="ECO:0000256" key="2">
    <source>
        <dbReference type="ARBA" id="ARBA00012513"/>
    </source>
</evidence>
<dbReference type="Proteomes" id="UP001163823">
    <property type="component" value="Chromosome 5"/>
</dbReference>
<evidence type="ECO:0000313" key="22">
    <source>
        <dbReference type="Proteomes" id="UP001163823"/>
    </source>
</evidence>
<evidence type="ECO:0000256" key="15">
    <source>
        <dbReference type="ARBA" id="ARBA00023157"/>
    </source>
</evidence>
<evidence type="ECO:0000256" key="16">
    <source>
        <dbReference type="ARBA" id="ARBA00023170"/>
    </source>
</evidence>
<keyword evidence="4" id="KW-0245">EGF-like domain</keyword>
<keyword evidence="10" id="KW-0547">Nucleotide-binding</keyword>
<keyword evidence="11 21" id="KW-0418">Kinase</keyword>
<dbReference type="PROSITE" id="PS50011">
    <property type="entry name" value="PROTEIN_KINASE_DOM"/>
    <property type="match status" value="1"/>
</dbReference>
<dbReference type="FunFam" id="1.10.510.10:FF:000248">
    <property type="entry name" value="S-receptor-like kinase 5"/>
    <property type="match status" value="1"/>
</dbReference>
<feature type="domain" description="Protein kinase" evidence="20">
    <location>
        <begin position="1"/>
        <end position="211"/>
    </location>
</feature>
<keyword evidence="12" id="KW-0067">ATP-binding</keyword>